<feature type="region of interest" description="Disordered" evidence="1">
    <location>
        <begin position="474"/>
        <end position="496"/>
    </location>
</feature>
<feature type="domain" description="DCD" evidence="2">
    <location>
        <begin position="164"/>
        <end position="291"/>
    </location>
</feature>
<comment type="caution">
    <text evidence="3">The sequence shown here is derived from an EMBL/GenBank/DDBJ whole genome shotgun (WGS) entry which is preliminary data.</text>
</comment>
<protein>
    <recommendedName>
        <fullName evidence="2">DCD domain-containing protein</fullName>
    </recommendedName>
</protein>
<dbReference type="InterPro" id="IPR013989">
    <property type="entry name" value="Dev_and_cell_death_domain"/>
</dbReference>
<accession>A0A4S4ENB0</accession>
<dbReference type="PANTHER" id="PTHR46444">
    <property type="entry name" value="DCD (DEVELOPMENT AND CELL DEATH) DOMAIN PROTEIN-RELATED"/>
    <property type="match status" value="1"/>
</dbReference>
<feature type="compositionally biased region" description="Basic residues" evidence="1">
    <location>
        <begin position="28"/>
        <end position="38"/>
    </location>
</feature>
<evidence type="ECO:0000313" key="4">
    <source>
        <dbReference type="Proteomes" id="UP000306102"/>
    </source>
</evidence>
<keyword evidence="4" id="KW-1185">Reference proteome</keyword>
<feature type="compositionally biased region" description="Polar residues" evidence="1">
    <location>
        <begin position="9"/>
        <end position="24"/>
    </location>
</feature>
<reference evidence="3 4" key="1">
    <citation type="journal article" date="2018" name="Proc. Natl. Acad. Sci. U.S.A.">
        <title>Draft genome sequence of Camellia sinensis var. sinensis provides insights into the evolution of the tea genome and tea quality.</title>
        <authorList>
            <person name="Wei C."/>
            <person name="Yang H."/>
            <person name="Wang S."/>
            <person name="Zhao J."/>
            <person name="Liu C."/>
            <person name="Gao L."/>
            <person name="Xia E."/>
            <person name="Lu Y."/>
            <person name="Tai Y."/>
            <person name="She G."/>
            <person name="Sun J."/>
            <person name="Cao H."/>
            <person name="Tong W."/>
            <person name="Gao Q."/>
            <person name="Li Y."/>
            <person name="Deng W."/>
            <person name="Jiang X."/>
            <person name="Wang W."/>
            <person name="Chen Q."/>
            <person name="Zhang S."/>
            <person name="Li H."/>
            <person name="Wu J."/>
            <person name="Wang P."/>
            <person name="Li P."/>
            <person name="Shi C."/>
            <person name="Zheng F."/>
            <person name="Jian J."/>
            <person name="Huang B."/>
            <person name="Shan D."/>
            <person name="Shi M."/>
            <person name="Fang C."/>
            <person name="Yue Y."/>
            <person name="Li F."/>
            <person name="Li D."/>
            <person name="Wei S."/>
            <person name="Han B."/>
            <person name="Jiang C."/>
            <person name="Yin Y."/>
            <person name="Xia T."/>
            <person name="Zhang Z."/>
            <person name="Bennetzen J.L."/>
            <person name="Zhao S."/>
            <person name="Wan X."/>
        </authorList>
    </citation>
    <scope>NUCLEOTIDE SEQUENCE [LARGE SCALE GENOMIC DNA]</scope>
    <source>
        <strain evidence="4">cv. Shuchazao</strain>
        <tissue evidence="3">Leaf</tissue>
    </source>
</reference>
<organism evidence="3 4">
    <name type="scientific">Camellia sinensis var. sinensis</name>
    <name type="common">China tea</name>
    <dbReference type="NCBI Taxonomy" id="542762"/>
    <lineage>
        <taxon>Eukaryota</taxon>
        <taxon>Viridiplantae</taxon>
        <taxon>Streptophyta</taxon>
        <taxon>Embryophyta</taxon>
        <taxon>Tracheophyta</taxon>
        <taxon>Spermatophyta</taxon>
        <taxon>Magnoliopsida</taxon>
        <taxon>eudicotyledons</taxon>
        <taxon>Gunneridae</taxon>
        <taxon>Pentapetalae</taxon>
        <taxon>asterids</taxon>
        <taxon>Ericales</taxon>
        <taxon>Theaceae</taxon>
        <taxon>Camellia</taxon>
    </lineage>
</organism>
<proteinExistence type="predicted"/>
<feature type="region of interest" description="Disordered" evidence="1">
    <location>
        <begin position="55"/>
        <end position="82"/>
    </location>
</feature>
<feature type="region of interest" description="Disordered" evidence="1">
    <location>
        <begin position="127"/>
        <end position="160"/>
    </location>
</feature>
<dbReference type="EMBL" id="SDRB02003203">
    <property type="protein sequence ID" value="THG18173.1"/>
    <property type="molecule type" value="Genomic_DNA"/>
</dbReference>
<dbReference type="SMART" id="SM00767">
    <property type="entry name" value="DCD"/>
    <property type="match status" value="1"/>
</dbReference>
<dbReference type="AlphaFoldDB" id="A0A4S4ENB0"/>
<dbReference type="PANTHER" id="PTHR46444:SF3">
    <property type="entry name" value="DCD (DEVELOPMENT AND CELL DEATH) DOMAIN PROTEIN"/>
    <property type="match status" value="1"/>
</dbReference>
<dbReference type="Proteomes" id="UP000306102">
    <property type="component" value="Unassembled WGS sequence"/>
</dbReference>
<evidence type="ECO:0000256" key="1">
    <source>
        <dbReference type="SAM" id="MobiDB-lite"/>
    </source>
</evidence>
<feature type="region of interest" description="Disordered" evidence="1">
    <location>
        <begin position="1"/>
        <end position="42"/>
    </location>
</feature>
<dbReference type="PROSITE" id="PS51222">
    <property type="entry name" value="DCD"/>
    <property type="match status" value="1"/>
</dbReference>
<dbReference type="Pfam" id="PF10539">
    <property type="entry name" value="Dev_Cell_Death"/>
    <property type="match status" value="1"/>
</dbReference>
<evidence type="ECO:0000259" key="2">
    <source>
        <dbReference type="PROSITE" id="PS51222"/>
    </source>
</evidence>
<name>A0A4S4ENB0_CAMSN</name>
<dbReference type="STRING" id="542762.A0A4S4ENB0"/>
<gene>
    <name evidence="3" type="ORF">TEA_024871</name>
</gene>
<feature type="compositionally biased region" description="Basic and acidic residues" evidence="1">
    <location>
        <begin position="133"/>
        <end position="160"/>
    </location>
</feature>
<evidence type="ECO:0000313" key="3">
    <source>
        <dbReference type="EMBL" id="THG18173.1"/>
    </source>
</evidence>
<sequence length="589" mass="67526">MARLKKKGTGNTAEAASVPVSSENRTPKSLKPKPKIYRKSPIDSVIKINEVEGTSQVQRAKNKRRRTRALGSIKTSTNNEKEDVKNLNMREMKQKNTINVEHSEKNQEAIKFKENQMNKEKQIVLQKKQRNGKNKEKLEKNERGQMNKEKLGQLESQQNERKKEKLGGLIFMCNAKTKPDCFHYRVMGVPMSKKDLVLGVKPGLKLFLYDFDLKLMYGIYKASSSGGMKLEPAAFKGAFPVQVRFNIHRDCYPLPESVFRRAIKENYSEKNKFDTDLTVQQVKKLIELFRPAELQSRAPPIQPAPMMIIHNRKVNEGAGESWAYQQGESLTRDPHTHVLSYEGDQHLTYGDVASTGREDFSQDYFPSEKEYRTYGLRRERQNFTPTVEPHSGGHVREHLLMHPGNIYRDTASAQGQATHHDPLLATEKQYQTYGLFPRQELQSSTPLATTTTTSMVDSYSKVPYYTYHYGGSFQDPYRPPSRREEVPSGTYSLSGRGEMYLSETDHLQRKEIYPTQTDDHSWRGESYPTEIVRLGRRENDDAGMLYSTYASNALSDYNRLHNHQGPRPEASLAPVSSQYFFGSPSLSRR</sequence>